<feature type="domain" description="GH15-like" evidence="1">
    <location>
        <begin position="266"/>
        <end position="580"/>
    </location>
</feature>
<dbReference type="Gene3D" id="1.50.10.10">
    <property type="match status" value="1"/>
</dbReference>
<keyword evidence="3" id="KW-1185">Reference proteome</keyword>
<reference evidence="2 3" key="1">
    <citation type="submission" date="2020-08" db="EMBL/GenBank/DDBJ databases">
        <title>Sequencing the genomes of 1000 actinobacteria strains.</title>
        <authorList>
            <person name="Klenk H.-P."/>
        </authorList>
    </citation>
    <scope>NUCLEOTIDE SEQUENCE [LARGE SCALE GENOMIC DNA]</scope>
    <source>
        <strain evidence="2 3">DSM 43675</strain>
    </source>
</reference>
<dbReference type="SUPFAM" id="SSF48208">
    <property type="entry name" value="Six-hairpin glycosidases"/>
    <property type="match status" value="1"/>
</dbReference>
<gene>
    <name evidence="2" type="ORF">BKA00_005281</name>
</gene>
<dbReference type="GO" id="GO:0005975">
    <property type="term" value="P:carbohydrate metabolic process"/>
    <property type="evidence" value="ECO:0007669"/>
    <property type="project" value="InterPro"/>
</dbReference>
<proteinExistence type="predicted"/>
<dbReference type="EMBL" id="JACHMQ010000001">
    <property type="protein sequence ID" value="MBB6398367.1"/>
    <property type="molecule type" value="Genomic_DNA"/>
</dbReference>
<dbReference type="AlphaFoldDB" id="A0A7X0G2T8"/>
<dbReference type="PANTHER" id="PTHR31616:SF0">
    <property type="entry name" value="GLUCAN 1,4-ALPHA-GLUCOSIDASE"/>
    <property type="match status" value="1"/>
</dbReference>
<dbReference type="Pfam" id="PF00723">
    <property type="entry name" value="Glyco_hydro_15"/>
    <property type="match status" value="1"/>
</dbReference>
<dbReference type="InterPro" id="IPR008928">
    <property type="entry name" value="6-hairpin_glycosidase_sf"/>
</dbReference>
<name>A0A7X0G2T8_9ACTN</name>
<organism evidence="2 3">
    <name type="scientific">Actinomadura coerulea</name>
    <dbReference type="NCBI Taxonomy" id="46159"/>
    <lineage>
        <taxon>Bacteria</taxon>
        <taxon>Bacillati</taxon>
        <taxon>Actinomycetota</taxon>
        <taxon>Actinomycetes</taxon>
        <taxon>Streptosporangiales</taxon>
        <taxon>Thermomonosporaceae</taxon>
        <taxon>Actinomadura</taxon>
    </lineage>
</organism>
<dbReference type="InterPro" id="IPR012341">
    <property type="entry name" value="6hp_glycosidase-like_sf"/>
</dbReference>
<dbReference type="Proteomes" id="UP000546324">
    <property type="component" value="Unassembled WGS sequence"/>
</dbReference>
<dbReference type="RefSeq" id="WP_185029238.1">
    <property type="nucleotide sequence ID" value="NZ_JACHMQ010000001.1"/>
</dbReference>
<sequence length="672" mass="73373">MRSELSVELQRMRWRSPADAAATAVAAGIAGVIGRKYESPEIGDTAVIGNGHGRLAVFGPDGNVCSWNVPFGHGVPVCNGLYDGTEDTAFRLGVAGQDRPTDMRLKANSATLVSTWTSPTGQARERAVMVGSPTTPDGNQLVRRLTCDRGSITATLDFRLRYGHAGEQPVQWTVLRSGRGFTEYVATVGNVKMFFTTNMHLTFGEGGTSVRGSLPLKAKKSAFFAVGGHDSLSPRTDKEAKRLIVESEKGWLKYVQSLRNLRGKYAGIAIQSAINLRLLGYGDGGSFYAAATRSLPEDDPRLGLAVRCWDYLKDWERDAGLTVLSLTDAGDQKVLLARYRWYKKLHDIRHRLAIMHEVDGGNVADNGEIIIPGIGHRGSVYRVGNGAGDQKQHDWTSYAAEVCYRLALQGLIDLEFVASLAEQARDAMFKPCSGVWEIRPAENQENGAKLRVYASAQILNGQALAYFSKIFEMAGEQDKAREYKALAAKVMPWVRDNCVKRGVIVAAPDVPVLDSSILLAFMQAPDMFESGDEELVRATALAIDEPHTTAGPLKGLRVGKGHVRYHAAEFQDGISLAEEGLFNNITGWLAIVFLQLGMLQRAETLMGELMGTFNRVRQASEENTPGGRALGNLNQAYVYQAVIWFALLWEVIMAELEKAQAAEAASRTSRAA</sequence>
<accession>A0A7X0G2T8</accession>
<evidence type="ECO:0000313" key="3">
    <source>
        <dbReference type="Proteomes" id="UP000546324"/>
    </source>
</evidence>
<dbReference type="PANTHER" id="PTHR31616">
    <property type="entry name" value="TREHALASE"/>
    <property type="match status" value="1"/>
</dbReference>
<dbReference type="GO" id="GO:0004553">
    <property type="term" value="F:hydrolase activity, hydrolyzing O-glycosyl compounds"/>
    <property type="evidence" value="ECO:0007669"/>
    <property type="project" value="TreeGrafter"/>
</dbReference>
<evidence type="ECO:0000313" key="2">
    <source>
        <dbReference type="EMBL" id="MBB6398367.1"/>
    </source>
</evidence>
<evidence type="ECO:0000259" key="1">
    <source>
        <dbReference type="Pfam" id="PF00723"/>
    </source>
</evidence>
<dbReference type="InterPro" id="IPR011613">
    <property type="entry name" value="GH15-like"/>
</dbReference>
<comment type="caution">
    <text evidence="2">The sequence shown here is derived from an EMBL/GenBank/DDBJ whole genome shotgun (WGS) entry which is preliminary data.</text>
</comment>
<protein>
    <submittedName>
        <fullName evidence="2">GH15 family glucan-1,4-alpha-glucosidase</fullName>
    </submittedName>
</protein>